<feature type="transmembrane region" description="Helical" evidence="25">
    <location>
        <begin position="621"/>
        <end position="643"/>
    </location>
</feature>
<feature type="domain" description="Voltage-dependent calcium channel alpha-1 subunit IQ" evidence="27">
    <location>
        <begin position="1736"/>
        <end position="1789"/>
    </location>
</feature>
<dbReference type="InterPro" id="IPR050599">
    <property type="entry name" value="VDCC_alpha-1_subunit"/>
</dbReference>
<feature type="domain" description="Ion transport" evidence="26">
    <location>
        <begin position="1591"/>
        <end position="1663"/>
    </location>
</feature>
<feature type="region of interest" description="Disordered" evidence="24">
    <location>
        <begin position="395"/>
        <end position="414"/>
    </location>
</feature>
<dbReference type="InterPro" id="IPR027359">
    <property type="entry name" value="Volt_channel_dom_sf"/>
</dbReference>
<feature type="transmembrane region" description="Helical" evidence="25">
    <location>
        <begin position="1513"/>
        <end position="1533"/>
    </location>
</feature>
<feature type="compositionally biased region" description="Basic and acidic residues" evidence="24">
    <location>
        <begin position="861"/>
        <end position="877"/>
    </location>
</feature>
<evidence type="ECO:0000256" key="21">
    <source>
        <dbReference type="PIRSR" id="PIRSR602077-3"/>
    </source>
</evidence>
<feature type="transmembrane region" description="Helical" evidence="25">
    <location>
        <begin position="1481"/>
        <end position="1507"/>
    </location>
</feature>
<evidence type="ECO:0000256" key="19">
    <source>
        <dbReference type="ARBA" id="ARBA00037936"/>
    </source>
</evidence>
<feature type="region of interest" description="Disordered" evidence="24">
    <location>
        <begin position="1"/>
        <end position="30"/>
    </location>
</feature>
<comment type="subcellular location">
    <subcellularLocation>
        <location evidence="1">Cell membrane</location>
        <topology evidence="1">Multi-pass membrane protein</topology>
    </subcellularLocation>
    <subcellularLocation>
        <location evidence="22">Membrane</location>
        <topology evidence="22">Multi-pass membrane protein</topology>
    </subcellularLocation>
</comment>
<keyword evidence="2" id="KW-0813">Transport</keyword>
<feature type="transmembrane region" description="Helical" evidence="25">
    <location>
        <begin position="1370"/>
        <end position="1395"/>
    </location>
</feature>
<evidence type="ECO:0000256" key="2">
    <source>
        <dbReference type="ARBA" id="ARBA00022448"/>
    </source>
</evidence>
<dbReference type="FunFam" id="1.20.120.350:FF:000015">
    <property type="entry name" value="Voltage-dependent N-type calcium channel subunit alpha"/>
    <property type="match status" value="1"/>
</dbReference>
<feature type="region of interest" description="Disordered" evidence="24">
    <location>
        <begin position="826"/>
        <end position="1012"/>
    </location>
</feature>
<evidence type="ECO:0000256" key="5">
    <source>
        <dbReference type="ARBA" id="ARBA00022568"/>
    </source>
</evidence>
<feature type="compositionally biased region" description="Pro residues" evidence="24">
    <location>
        <begin position="2004"/>
        <end position="2016"/>
    </location>
</feature>
<evidence type="ECO:0000256" key="10">
    <source>
        <dbReference type="ARBA" id="ARBA00022837"/>
    </source>
</evidence>
<dbReference type="GO" id="GO:0007268">
    <property type="term" value="P:chemical synaptic transmission"/>
    <property type="evidence" value="ECO:0007669"/>
    <property type="project" value="TreeGrafter"/>
</dbReference>
<evidence type="ECO:0000256" key="25">
    <source>
        <dbReference type="SAM" id="Phobius"/>
    </source>
</evidence>
<keyword evidence="8 20" id="KW-0479">Metal-binding</keyword>
<keyword evidence="16 21" id="KW-0325">Glycoprotein</keyword>
<feature type="transmembrane region" description="Helical" evidence="25">
    <location>
        <begin position="495"/>
        <end position="514"/>
    </location>
</feature>
<feature type="transmembrane region" description="Helical" evidence="25">
    <location>
        <begin position="1451"/>
        <end position="1469"/>
    </location>
</feature>
<feature type="transmembrane region" description="Helical" evidence="25">
    <location>
        <begin position="1124"/>
        <end position="1143"/>
    </location>
</feature>
<dbReference type="Gene3D" id="1.10.238.10">
    <property type="entry name" value="EF-hand"/>
    <property type="match status" value="1"/>
</dbReference>
<feature type="transmembrane region" description="Helical" evidence="25">
    <location>
        <begin position="324"/>
        <end position="346"/>
    </location>
</feature>
<keyword evidence="5 22" id="KW-0109">Calcium transport</keyword>
<evidence type="ECO:0000256" key="12">
    <source>
        <dbReference type="ARBA" id="ARBA00022989"/>
    </source>
</evidence>
<feature type="transmembrane region" description="Helical" evidence="25">
    <location>
        <begin position="1630"/>
        <end position="1653"/>
    </location>
</feature>
<feature type="compositionally biased region" description="Low complexity" evidence="24">
    <location>
        <begin position="2017"/>
        <end position="2053"/>
    </location>
</feature>
<dbReference type="FunFam" id="1.10.287.70:FF:000025">
    <property type="entry name" value="Voltage-dependent R-type calcium channel subunit alpha"/>
    <property type="match status" value="1"/>
</dbReference>
<keyword evidence="3" id="KW-1003">Cell membrane</keyword>
<proteinExistence type="inferred from homology"/>
<feature type="transmembrane region" description="Helical" evidence="25">
    <location>
        <begin position="291"/>
        <end position="312"/>
    </location>
</feature>
<dbReference type="InterPro" id="IPR002077">
    <property type="entry name" value="VDCCAlpha1"/>
</dbReference>
<evidence type="ECO:0000259" key="27">
    <source>
        <dbReference type="Pfam" id="PF08763"/>
    </source>
</evidence>
<feature type="domain" description="Ion transport" evidence="26">
    <location>
        <begin position="1447"/>
        <end position="1553"/>
    </location>
</feature>
<feature type="region of interest" description="Disordered" evidence="24">
    <location>
        <begin position="1067"/>
        <end position="1100"/>
    </location>
</feature>
<dbReference type="GO" id="GO:0046872">
    <property type="term" value="F:metal ion binding"/>
    <property type="evidence" value="ECO:0007669"/>
    <property type="project" value="UniProtKB-KW"/>
</dbReference>
<dbReference type="GO" id="GO:0098703">
    <property type="term" value="P:calcium ion import across plasma membrane"/>
    <property type="evidence" value="ECO:0007669"/>
    <property type="project" value="TreeGrafter"/>
</dbReference>
<feature type="transmembrane region" description="Helical" evidence="25">
    <location>
        <begin position="1163"/>
        <end position="1184"/>
    </location>
</feature>
<keyword evidence="17" id="KW-0407">Ion channel</keyword>
<evidence type="ECO:0000256" key="8">
    <source>
        <dbReference type="ARBA" id="ARBA00022723"/>
    </source>
</evidence>
<dbReference type="Pfam" id="PF16905">
    <property type="entry name" value="GPHH"/>
    <property type="match status" value="1"/>
</dbReference>
<keyword evidence="9" id="KW-0677">Repeat</keyword>
<feature type="compositionally biased region" description="Basic and acidic residues" evidence="24">
    <location>
        <begin position="1945"/>
        <end position="1958"/>
    </location>
</feature>
<dbReference type="SUPFAM" id="SSF81324">
    <property type="entry name" value="Voltage-gated potassium channels"/>
    <property type="match status" value="4"/>
</dbReference>
<dbReference type="Pfam" id="PF00520">
    <property type="entry name" value="Ion_trans"/>
    <property type="match status" value="5"/>
</dbReference>
<keyword evidence="11 22" id="KW-0851">Voltage-gated channel</keyword>
<evidence type="ECO:0000256" key="13">
    <source>
        <dbReference type="ARBA" id="ARBA00023065"/>
    </source>
</evidence>
<evidence type="ECO:0000256" key="18">
    <source>
        <dbReference type="ARBA" id="ARBA00036634"/>
    </source>
</evidence>
<dbReference type="PRINTS" id="PR01632">
    <property type="entry name" value="PQVDCCALPHA1"/>
</dbReference>
<feature type="transmembrane region" description="Helical" evidence="25">
    <location>
        <begin position="697"/>
        <end position="721"/>
    </location>
</feature>
<keyword evidence="23" id="KW-0175">Coiled coil</keyword>
<evidence type="ECO:0000256" key="16">
    <source>
        <dbReference type="ARBA" id="ARBA00023180"/>
    </source>
</evidence>
<evidence type="ECO:0000256" key="11">
    <source>
        <dbReference type="ARBA" id="ARBA00022882"/>
    </source>
</evidence>
<dbReference type="Gene3D" id="1.10.287.70">
    <property type="match status" value="4"/>
</dbReference>
<feature type="domain" description="Ion transport" evidence="26">
    <location>
        <begin position="1125"/>
        <end position="1400"/>
    </location>
</feature>
<evidence type="ECO:0000256" key="15">
    <source>
        <dbReference type="ARBA" id="ARBA00023157"/>
    </source>
</evidence>
<dbReference type="InterPro" id="IPR031649">
    <property type="entry name" value="GPHH_dom"/>
</dbReference>
<keyword evidence="7 25" id="KW-0812">Transmembrane</keyword>
<dbReference type="PANTHER" id="PTHR45628">
    <property type="entry name" value="VOLTAGE-DEPENDENT CALCIUM CHANNEL TYPE A SUBUNIT ALPHA-1"/>
    <property type="match status" value="1"/>
</dbReference>
<dbReference type="Gene3D" id="1.20.120.350">
    <property type="entry name" value="Voltage-gated potassium channels. Chain C"/>
    <property type="match status" value="4"/>
</dbReference>
<evidence type="ECO:0000256" key="3">
    <source>
        <dbReference type="ARBA" id="ARBA00022475"/>
    </source>
</evidence>
<keyword evidence="10 20" id="KW-0106">Calcium</keyword>
<feature type="domain" description="Ion transport" evidence="26">
    <location>
        <begin position="93"/>
        <end position="356"/>
    </location>
</feature>
<dbReference type="InterPro" id="IPR005821">
    <property type="entry name" value="Ion_trans_dom"/>
</dbReference>
<feature type="binding site" evidence="20">
    <location>
        <position position="1341"/>
    </location>
    <ligand>
        <name>Ca(2+)</name>
        <dbReference type="ChEBI" id="CHEBI:29108"/>
    </ligand>
</feature>
<dbReference type="GO" id="GO:0005891">
    <property type="term" value="C:voltage-gated calcium channel complex"/>
    <property type="evidence" value="ECO:0007669"/>
    <property type="project" value="InterPro"/>
</dbReference>
<evidence type="ECO:0000256" key="20">
    <source>
        <dbReference type="PIRSR" id="PIRSR602077-1"/>
    </source>
</evidence>
<dbReference type="InterPro" id="IPR014873">
    <property type="entry name" value="VDCC_a1su_IQ"/>
</dbReference>
<comment type="catalytic activity">
    <reaction evidence="18">
        <text>Ca(2+)(in) = Ca(2+)(out)</text>
        <dbReference type="Rhea" id="RHEA:29671"/>
        <dbReference type="ChEBI" id="CHEBI:29108"/>
    </reaction>
</comment>
<feature type="transmembrane region" description="Helical" evidence="25">
    <location>
        <begin position="1196"/>
        <end position="1213"/>
    </location>
</feature>
<feature type="transmembrane region" description="Helical" evidence="25">
    <location>
        <begin position="157"/>
        <end position="177"/>
    </location>
</feature>
<evidence type="ECO:0000256" key="24">
    <source>
        <dbReference type="SAM" id="MobiDB-lite"/>
    </source>
</evidence>
<dbReference type="GO" id="GO:0008331">
    <property type="term" value="F:high voltage-gated calcium channel activity"/>
    <property type="evidence" value="ECO:0007669"/>
    <property type="project" value="TreeGrafter"/>
</dbReference>
<feature type="transmembrane region" description="Helical" evidence="25">
    <location>
        <begin position="1553"/>
        <end position="1575"/>
    </location>
</feature>
<dbReference type="PRINTS" id="PR00167">
    <property type="entry name" value="CACHANNEL"/>
</dbReference>
<sequence>LNFTGQDLPSPFGGGSGAGGSRQGGQPGAQRMYKQSMAQRARTMALYNPIPVRQNCLTVNRSLFLFSEDNVVRKYAKKITEWPYPFPKPGGATIIANCIVLALEQHLPDDDKTPMSERLDDTEPYFIGIFCFEAGIKIIALGFAFHKGSYLRNGWNVMDFVVVLTGILATVGTEFDLRTLRAVRVLRPLKLVSGIPSLQVVLKSIMKAMIPLLQIGLLLFFAILIFAIIGLEFYMGKFHTTCFEEGTGRSEPHSSPAPCGTEEPARTCPNGTKCQPYWEGPNNGITQFDNILFAVLTVFQCITMEGWTDLLYNSNDASGNTWNWLYFIPLIIIGSFFMLNLVLGVLSGEFAKERERVENRRAFLKLRRQQQIERELNGYMEWISKAEEVILAEDETDGAGPGRARRGPGGGGEGDVSLSCHVSLVGALRRATIKKSKTDLLHPEEAEDQLADIASVGSPFARASIKSAKLENSTFFHKKERRMRFYIRRMVKTQAFYWTVLSLVALNTLCVAIVHYNQPEWLSDFLYYAEFIFLGLFMSEMFIKMYGLGTRPYFHSSFNCFDCGVIIGSIFEVIWAVIKPGTSFGISVLRALRLLRIFKVTKYWASLRNLVVSLLNSMKSIISLLFLLFLFIVVFALLGMQLFGGQFNFDEGTPPTNFDTFPAAIMTVFQILTGEDWNEVMYDGIKSQGGVQGGMVFSIYFIVLTLFGNYTLLNVFLAIAVDNLANAQELTKDEQEEEEAANQKLALQKAKEVAEVSPLSAANMSIAVKEQQKNQKPAKSVWEQRTSEMRKQNLLASREALYSEMDPDERWKAAYARHLRPDMKTHLDRPLVVDPQENRNNNTNKSRAAEPAGEPRPGPQRADDLLRKPRPHERARDAGVPGAPDARRAWTGGPEPEPSRQGPYGRESDPCAREGGPEPPAAWEGEAERGGPGDAPRRRAPRPGGSRDSRGGSPRTGADGEPRRHRAHRRADEGAEDKAERRARHREGSRPARGGEADGEGPEGGERRRRHRHVSWGRVGVECTRWCLAHSRCCVSVSGPLPPPGRRRSPRPLGSCAGSPVLVLVPTVNKNANPDPLPKKEEEKKEEEDDPGEDGPKPMPPYSSMFILSTTNPLRRLCHYILNLRYFEMCILMVIAMSSIALAAEDPVQPNAPRNNVLRYFDYVFTGVFTFEMVIKMIDLGLVLHQGAYFRDLWNILDFIVVSGALVAFAFTGNSKGKDINTIKSLRVLRVLRPLKTIKRLPKLKAVFDCVVNSLKNVFNILIVYMLFMFIFAVVAVQLFKGKFFHCTDESKEFEKDCRGKYLLYEKNEVKARDREWKKYEFHYDNVLWALLTLFTVSTGEGWPQVLKHSVDATFENQGPSPGYRMEMSIFYVVYFVVFPFFFVNIFVALIIITFQEQGDKMMEEYSLEKNERACIDFAISAKPLTRHMPQNKQSFQYRMWQFVVSPPFEYTIMAMIALNTIVLMMKFYGASVAYENALRVFNIVFTSLFSLECLLKVMAFGILNYFRDAWNIFDFVTVLGSITDILVTEFGVSLPPASLWRGIRTIAVVKQLSLPAALPFLVLCVGITFITSHIRSLQASHSFVPDAPSVLRSATGEAWHNIMLSCLSGKPCDKNSGILTPECGNEFAYFYFVSFIFLCSFLMLNLFVAVIMDNFEYLTRDSSILGPHHLDEYVRVWAEYDPAACGRIHYKDMYSLLRVISPPLGLGKKCPHRVACKRLLRMDLPVADDNTVHFNSTLMALIRTALDIKIAKGKADKQQMDAELRKEMMAIWPNLSQKTLDLLVTPHKCKSPARPGPPPTWMEGGQEPGGPGWGHRAPPTVSSWGLRARTQDGPGRGESSPWMSLPTEGAGRTGTAGCQPLTGPPACPPQTISDTSPMKRSASVLGPKARRLDDYSLERVPPEENQRHHQRRRDRGHRASERSLGRYTDVDTGGHQAAASVAEDVERGRGETLREEGEAWTQGTEPGWPLLLGDGPQHDHAVGGPPAQGAGPGEGPAQGPEAPAAPPPPPPPPPAARRQGALRPGAARARPAARPGPALVALAQRGPRAHGAPAGGCGGRPDSCAAAVTSAPRPEGPSQPARPRWTLPRPRPRPQPLPLWLDLVCAPAGGLTAHARARCLRLPLTRLPFSFRL</sequence>
<dbReference type="FunFam" id="1.20.120.350:FF:000001">
    <property type="entry name" value="Voltage-dependent L-type calcium channel subunit alpha"/>
    <property type="match status" value="1"/>
</dbReference>
<feature type="domain" description="Voltage-dependent L-type calcium channel IQ-associated" evidence="28">
    <location>
        <begin position="1673"/>
        <end position="1726"/>
    </location>
</feature>
<comment type="similarity">
    <text evidence="19">Belongs to the calcium channel alpha-1 subunit (TC 1.A.1.11) family. CACNA1A subfamily.</text>
</comment>
<keyword evidence="6 22" id="KW-0107">Calcium channel</keyword>
<evidence type="ECO:0000259" key="28">
    <source>
        <dbReference type="Pfam" id="PF16905"/>
    </source>
</evidence>
<organism evidence="29">
    <name type="scientific">Equus asinus asinus</name>
    <dbReference type="NCBI Taxonomy" id="83772"/>
    <lineage>
        <taxon>Eukaryota</taxon>
        <taxon>Metazoa</taxon>
        <taxon>Chordata</taxon>
        <taxon>Craniata</taxon>
        <taxon>Vertebrata</taxon>
        <taxon>Euteleostomi</taxon>
        <taxon>Mammalia</taxon>
        <taxon>Eutheria</taxon>
        <taxon>Laurasiatheria</taxon>
        <taxon>Perissodactyla</taxon>
        <taxon>Equidae</taxon>
        <taxon>Equus</taxon>
    </lineage>
</organism>
<evidence type="ECO:0000256" key="14">
    <source>
        <dbReference type="ARBA" id="ARBA00023136"/>
    </source>
</evidence>
<keyword evidence="14 25" id="KW-0472">Membrane</keyword>
<evidence type="ECO:0000256" key="23">
    <source>
        <dbReference type="SAM" id="Coils"/>
    </source>
</evidence>
<evidence type="ECO:0000256" key="4">
    <source>
        <dbReference type="ARBA" id="ARBA00022553"/>
    </source>
</evidence>
<feature type="transmembrane region" description="Helical" evidence="25">
    <location>
        <begin position="1258"/>
        <end position="1280"/>
    </location>
</feature>
<dbReference type="GO" id="GO:0045202">
    <property type="term" value="C:synapse"/>
    <property type="evidence" value="ECO:0007669"/>
    <property type="project" value="GOC"/>
</dbReference>
<dbReference type="Ensembl" id="ENSEAST00005004750.1">
    <property type="protein sequence ID" value="ENSEASP00005004335.1"/>
    <property type="gene ID" value="ENSEASG00005000422.1"/>
</dbReference>
<keyword evidence="12 25" id="KW-1133">Transmembrane helix</keyword>
<feature type="transmembrane region" description="Helical" evidence="25">
    <location>
        <begin position="526"/>
        <end position="546"/>
    </location>
</feature>
<protein>
    <recommendedName>
        <fullName evidence="22">Voltage-dependent P/Q-type calcium channel subunit alpha</fullName>
    </recommendedName>
</protein>
<evidence type="ECO:0000256" key="1">
    <source>
        <dbReference type="ARBA" id="ARBA00004651"/>
    </source>
</evidence>
<feature type="compositionally biased region" description="Basic and acidic residues" evidence="24">
    <location>
        <begin position="970"/>
        <end position="996"/>
    </location>
</feature>
<dbReference type="InterPro" id="IPR005448">
    <property type="entry name" value="CACNA1A"/>
</dbReference>
<feature type="binding site" evidence="20">
    <location>
        <position position="305"/>
    </location>
    <ligand>
        <name>Ca(2+)</name>
        <dbReference type="ChEBI" id="CHEBI:29108"/>
    </ligand>
</feature>
<dbReference type="OMA" id="RWKVNFA"/>
<feature type="compositionally biased region" description="Basic and acidic residues" evidence="24">
    <location>
        <begin position="1891"/>
        <end position="1908"/>
    </location>
</feature>
<feature type="compositionally biased region" description="Acidic residues" evidence="24">
    <location>
        <begin position="1084"/>
        <end position="1093"/>
    </location>
</feature>
<feature type="compositionally biased region" description="Basic and acidic residues" evidence="24">
    <location>
        <begin position="926"/>
        <end position="937"/>
    </location>
</feature>
<evidence type="ECO:0000313" key="29">
    <source>
        <dbReference type="Ensembl" id="ENSEASP00005004335.1"/>
    </source>
</evidence>
<accession>A0A8C4KZ17</accession>
<dbReference type="FunFam" id="1.20.120.350:FF:000013">
    <property type="entry name" value="Voltage-dependent N-type calcium channel subunit alpha"/>
    <property type="match status" value="1"/>
</dbReference>
<comment type="function">
    <text evidence="22">Voltage-sensitive calcium channels (VSCC) mediate the entry of calcium ions into excitable cells and are also involved in a variety of calcium-dependent processes, including muscle contraction, hormone or neurotransmitter release, gene expression, cell motility, cell division and cell death. The isoform alpha-1A gives rise to P and/or Q-type calcium currents.</text>
</comment>
<feature type="region of interest" description="Disordered" evidence="24">
    <location>
        <begin position="1788"/>
        <end position="2092"/>
    </location>
</feature>
<evidence type="ECO:0000256" key="6">
    <source>
        <dbReference type="ARBA" id="ARBA00022673"/>
    </source>
</evidence>
<gene>
    <name evidence="29" type="primary">CACNA1A</name>
</gene>
<keyword evidence="4" id="KW-0597">Phosphoprotein</keyword>
<evidence type="ECO:0000256" key="9">
    <source>
        <dbReference type="ARBA" id="ARBA00022737"/>
    </source>
</evidence>
<dbReference type="PANTHER" id="PTHR45628:SF3">
    <property type="entry name" value="VOLTAGE-DEPENDENT P_Q-TYPE CALCIUM CHANNEL SUBUNIT ALPHA-1A"/>
    <property type="match status" value="1"/>
</dbReference>
<dbReference type="Pfam" id="PF08763">
    <property type="entry name" value="Ca_chan_IQ"/>
    <property type="match status" value="1"/>
</dbReference>
<evidence type="ECO:0000256" key="17">
    <source>
        <dbReference type="ARBA" id="ARBA00023303"/>
    </source>
</evidence>
<evidence type="ECO:0000259" key="26">
    <source>
        <dbReference type="Pfam" id="PF00520"/>
    </source>
</evidence>
<dbReference type="FunFam" id="1.10.238.10:FF:000063">
    <property type="entry name" value="Voltage-dependent N-type calcium channel subunit alpha"/>
    <property type="match status" value="1"/>
</dbReference>
<dbReference type="FunFam" id="1.20.120.350:FF:000011">
    <property type="entry name" value="Voltage-dependent N-type calcium channel subunit alpha"/>
    <property type="match status" value="1"/>
</dbReference>
<feature type="transmembrane region" description="Helical" evidence="25">
    <location>
        <begin position="125"/>
        <end position="145"/>
    </location>
</feature>
<feature type="glycosylation site" description="N-linked (GlcNAc...) asparagine" evidence="21">
    <location>
        <position position="270"/>
    </location>
</feature>
<keyword evidence="13" id="KW-0406">Ion transport</keyword>
<evidence type="ECO:0000256" key="22">
    <source>
        <dbReference type="RuleBase" id="RU003808"/>
    </source>
</evidence>
<name>A0A8C4KZ17_EQUAS</name>
<feature type="domain" description="Ion transport" evidence="26">
    <location>
        <begin position="494"/>
        <end position="730"/>
    </location>
</feature>
<feature type="compositionally biased region" description="Basic and acidic residues" evidence="24">
    <location>
        <begin position="906"/>
        <end position="916"/>
    </location>
</feature>
<feature type="binding site" evidence="20">
    <location>
        <position position="675"/>
    </location>
    <ligand>
        <name>Ca(2+)</name>
        <dbReference type="ChEBI" id="CHEBI:29108"/>
    </ligand>
</feature>
<feature type="transmembrane region" description="Helical" evidence="25">
    <location>
        <begin position="212"/>
        <end position="231"/>
    </location>
</feature>
<feature type="compositionally biased region" description="Gly residues" evidence="24">
    <location>
        <begin position="12"/>
        <end position="27"/>
    </location>
</feature>
<dbReference type="GO" id="GO:0043025">
    <property type="term" value="C:neuronal cell body"/>
    <property type="evidence" value="ECO:0007669"/>
    <property type="project" value="TreeGrafter"/>
</dbReference>
<keyword evidence="15" id="KW-1015">Disulfide bond</keyword>
<feature type="coiled-coil region" evidence="23">
    <location>
        <begin position="717"/>
        <end position="753"/>
    </location>
</feature>
<dbReference type="Gene3D" id="6.10.250.2500">
    <property type="match status" value="1"/>
</dbReference>
<evidence type="ECO:0000256" key="7">
    <source>
        <dbReference type="ARBA" id="ARBA00022692"/>
    </source>
</evidence>
<reference evidence="29" key="1">
    <citation type="submission" date="2023-03" db="UniProtKB">
        <authorList>
            <consortium name="Ensembl"/>
        </authorList>
    </citation>
    <scope>IDENTIFICATION</scope>
</reference>